<feature type="domain" description="Amidohydrolase-related" evidence="5">
    <location>
        <begin position="261"/>
        <end position="368"/>
    </location>
</feature>
<evidence type="ECO:0000256" key="3">
    <source>
        <dbReference type="PIRSR" id="PIRSR001238-2"/>
    </source>
</evidence>
<dbReference type="PANTHER" id="PTHR11647:SF1">
    <property type="entry name" value="COLLAPSIN RESPONSE MEDIATOR PROTEIN"/>
    <property type="match status" value="1"/>
</dbReference>
<keyword evidence="1" id="KW-0378">Hydrolase</keyword>
<evidence type="ECO:0000256" key="1">
    <source>
        <dbReference type="PIRNR" id="PIRNR001238"/>
    </source>
</evidence>
<evidence type="ECO:0000256" key="2">
    <source>
        <dbReference type="PIRSR" id="PIRSR001238-1"/>
    </source>
</evidence>
<keyword evidence="1" id="KW-0482">Metalloprotease</keyword>
<dbReference type="PATRIC" id="fig|1678841.3.peg.2238"/>
<name>A0A0S7BSC9_9BACT</name>
<dbReference type="InterPro" id="IPR011059">
    <property type="entry name" value="Metal-dep_hydrolase_composite"/>
</dbReference>
<dbReference type="Gene3D" id="3.20.20.140">
    <property type="entry name" value="Metal-dependent hydrolases"/>
    <property type="match status" value="1"/>
</dbReference>
<comment type="similarity">
    <text evidence="1">Belongs to the peptidase M38 family.</text>
</comment>
<dbReference type="InterPro" id="IPR032466">
    <property type="entry name" value="Metal_Hydrolase"/>
</dbReference>
<keyword evidence="1 4" id="KW-0479">Metal-binding</keyword>
<dbReference type="GO" id="GO:0008798">
    <property type="term" value="F:beta-aspartyl-peptidase activity"/>
    <property type="evidence" value="ECO:0007669"/>
    <property type="project" value="InterPro"/>
</dbReference>
<dbReference type="EC" id="3.4.19.-" evidence="1"/>
<dbReference type="Proteomes" id="UP000053091">
    <property type="component" value="Unassembled WGS sequence"/>
</dbReference>
<feature type="binding site" evidence="3">
    <location>
        <position position="98"/>
    </location>
    <ligand>
        <name>substrate</name>
    </ligand>
</feature>
<dbReference type="SUPFAM" id="SSF51338">
    <property type="entry name" value="Composite domain of metallo-dependent hydrolases"/>
    <property type="match status" value="1"/>
</dbReference>
<organism evidence="6">
    <name type="scientific">Lentimicrobium saccharophilum</name>
    <dbReference type="NCBI Taxonomy" id="1678841"/>
    <lineage>
        <taxon>Bacteria</taxon>
        <taxon>Pseudomonadati</taxon>
        <taxon>Bacteroidota</taxon>
        <taxon>Bacteroidia</taxon>
        <taxon>Bacteroidales</taxon>
        <taxon>Lentimicrobiaceae</taxon>
        <taxon>Lentimicrobium</taxon>
    </lineage>
</organism>
<keyword evidence="7" id="KW-1185">Reference proteome</keyword>
<dbReference type="InterPro" id="IPR050378">
    <property type="entry name" value="Metallo-dep_Hydrolases_sf"/>
</dbReference>
<evidence type="ECO:0000259" key="5">
    <source>
        <dbReference type="Pfam" id="PF01979"/>
    </source>
</evidence>
<feature type="binding site" evidence="3">
    <location>
        <position position="226"/>
    </location>
    <ligand>
        <name>substrate</name>
    </ligand>
</feature>
<comment type="cofactor">
    <cofactor evidence="1 4">
        <name>Zn(2+)</name>
        <dbReference type="ChEBI" id="CHEBI:29105"/>
    </cofactor>
    <text evidence="1 4">Binds 2 Zn(2+) ions per subunit.</text>
</comment>
<dbReference type="NCBIfam" id="TIGR01975">
    <property type="entry name" value="isoAsp_dipep"/>
    <property type="match status" value="1"/>
</dbReference>
<keyword evidence="1" id="KW-0645">Protease</keyword>
<dbReference type="InterPro" id="IPR006680">
    <property type="entry name" value="Amidohydro-rel"/>
</dbReference>
<keyword evidence="1 4" id="KW-0862">Zinc</keyword>
<comment type="subcellular location">
    <subcellularLocation>
        <location evidence="1">Cytoplasm</location>
    </subcellularLocation>
</comment>
<feature type="binding site" evidence="3">
    <location>
        <position position="286"/>
    </location>
    <ligand>
        <name>substrate</name>
    </ligand>
</feature>
<dbReference type="GO" id="GO:0046872">
    <property type="term" value="F:metal ion binding"/>
    <property type="evidence" value="ECO:0007669"/>
    <property type="project" value="UniProtKB-KW"/>
</dbReference>
<gene>
    <name evidence="6" type="ORF">TBC1_112003</name>
</gene>
<feature type="binding site" evidence="3">
    <location>
        <begin position="67"/>
        <end position="69"/>
    </location>
    <ligand>
        <name>substrate</name>
    </ligand>
</feature>
<dbReference type="SUPFAM" id="SSF51556">
    <property type="entry name" value="Metallo-dependent hydrolases"/>
    <property type="match status" value="1"/>
</dbReference>
<sequence length="387" mass="41773">MYLIKNATVYSPENKGKNDVLIAAGKIISVAPVIEIPESLNIKIIEAEGLILTPGFIDAHVHIAGAGGEGGPASRTPELQLSDMIKAGVTTVVGCLGTDGITRSVESVLMKVKSLRAEGVSAWMYTGSYQVPVPAITGDIARDIALIDEVIGVGEVAVSDHRSSLPTVEELSRIAAHARVAGMIGGKAGIVNIHMGDARDPFRPLYQVVESSELTLRQFLPTHINRNEYIFEDAKKYALQGYVDITTSSYPYFPEYEIKPSSALRQLLDAGVPAEHITFTSDACGSLPGFDPVSGDLVRLESGLPASNLTELRDAVLDEKIPLETALQVLTSNPARILKLKQKGRIAQGLDADLLLLNQHFEIHSVYALGVCLMENYKILKKGTYER</sequence>
<feature type="binding site" evidence="4">
    <location>
        <position position="223"/>
    </location>
    <ligand>
        <name>Zn(2+)</name>
        <dbReference type="ChEBI" id="CHEBI:29105"/>
        <label>2</label>
        <note>catalytic</note>
    </ligand>
</feature>
<dbReference type="Gene3D" id="2.30.40.10">
    <property type="entry name" value="Urease, subunit C, domain 1"/>
    <property type="match status" value="1"/>
</dbReference>
<accession>A0A0S7BSC9</accession>
<evidence type="ECO:0000256" key="4">
    <source>
        <dbReference type="PIRSR" id="PIRSR001238-3"/>
    </source>
</evidence>
<reference evidence="6" key="1">
    <citation type="journal article" date="2015" name="Genome Announc.">
        <title>Draft Genome Sequence of Bacteroidales Strain TBC1, a Novel Isolate from a Methanogenic Wastewater Treatment System.</title>
        <authorList>
            <person name="Tourlousse D.M."/>
            <person name="Matsuura N."/>
            <person name="Sun L."/>
            <person name="Toyonaga M."/>
            <person name="Kuroda K."/>
            <person name="Ohashi A."/>
            <person name="Cruz R."/>
            <person name="Yamaguchi T."/>
            <person name="Sekiguchi Y."/>
        </authorList>
    </citation>
    <scope>NUCLEOTIDE SEQUENCE [LARGE SCALE GENOMIC DNA]</scope>
    <source>
        <strain evidence="6">TBC1</strain>
    </source>
</reference>
<feature type="binding site" evidence="4">
    <location>
        <position position="60"/>
    </location>
    <ligand>
        <name>Zn(2+)</name>
        <dbReference type="ChEBI" id="CHEBI:29105"/>
        <label>1</label>
        <note>catalytic</note>
    </ligand>
</feature>
<feature type="binding site" evidence="4">
    <location>
        <position position="282"/>
    </location>
    <ligand>
        <name>Zn(2+)</name>
        <dbReference type="ChEBI" id="CHEBI:29105"/>
        <label>1</label>
        <note>catalytic</note>
    </ligand>
</feature>
<dbReference type="GO" id="GO:0016810">
    <property type="term" value="F:hydrolase activity, acting on carbon-nitrogen (but not peptide) bonds"/>
    <property type="evidence" value="ECO:0007669"/>
    <property type="project" value="InterPro"/>
</dbReference>
<evidence type="ECO:0000313" key="6">
    <source>
        <dbReference type="EMBL" id="GAP43845.1"/>
    </source>
</evidence>
<dbReference type="PIRSF" id="PIRSF001238">
    <property type="entry name" value="IadA"/>
    <property type="match status" value="1"/>
</dbReference>
<dbReference type="AlphaFoldDB" id="A0A0S7BSC9"/>
<comment type="PTM">
    <text evidence="1">Carboxylation allows a single lysine to coordinate two zinc ions.</text>
</comment>
<dbReference type="GO" id="GO:0008237">
    <property type="term" value="F:metallopeptidase activity"/>
    <property type="evidence" value="ECO:0007669"/>
    <property type="project" value="UniProtKB-KW"/>
</dbReference>
<dbReference type="InterPro" id="IPR010229">
    <property type="entry name" value="Pept_M38_dipep"/>
</dbReference>
<feature type="binding site" evidence="4">
    <location>
        <position position="194"/>
    </location>
    <ligand>
        <name>Zn(2+)</name>
        <dbReference type="ChEBI" id="CHEBI:29105"/>
        <label>2</label>
        <note>catalytic</note>
    </ligand>
</feature>
<dbReference type="Pfam" id="PF01979">
    <property type="entry name" value="Amidohydro_1"/>
    <property type="match status" value="2"/>
</dbReference>
<dbReference type="EMBL" id="DF968182">
    <property type="protein sequence ID" value="GAP43845.1"/>
    <property type="molecule type" value="Genomic_DNA"/>
</dbReference>
<feature type="binding site" evidence="3">
    <location>
        <position position="129"/>
    </location>
    <ligand>
        <name>substrate</name>
    </ligand>
</feature>
<protein>
    <recommendedName>
        <fullName evidence="1">Isoaspartyl dipeptidase</fullName>
        <ecNumber evidence="1">3.4.19.-</ecNumber>
    </recommendedName>
</protein>
<feature type="binding site" evidence="4">
    <location>
        <position position="62"/>
    </location>
    <ligand>
        <name>Zn(2+)</name>
        <dbReference type="ChEBI" id="CHEBI:29105"/>
        <label>1</label>
        <note>catalytic</note>
    </ligand>
</feature>
<dbReference type="PANTHER" id="PTHR11647">
    <property type="entry name" value="HYDRANTOINASE/DIHYDROPYRIMIDINASE FAMILY MEMBER"/>
    <property type="match status" value="1"/>
</dbReference>
<feature type="domain" description="Amidohydrolase-related" evidence="5">
    <location>
        <begin position="51"/>
        <end position="125"/>
    </location>
</feature>
<evidence type="ECO:0000313" key="7">
    <source>
        <dbReference type="Proteomes" id="UP000053091"/>
    </source>
</evidence>
<feature type="active site" description="Proton acceptor" evidence="2">
    <location>
        <position position="282"/>
    </location>
</feature>
<comment type="function">
    <text evidence="1">Catalyzes the hydrolytic cleavage of a subset of L-isoaspartyl (L-beta-aspartyl) dipeptides. Used to degrade proteins damaged by L-isoaspartyl residues formation.</text>
</comment>
<dbReference type="GO" id="GO:0005737">
    <property type="term" value="C:cytoplasm"/>
    <property type="evidence" value="ECO:0007669"/>
    <property type="project" value="UniProtKB-SubCell"/>
</dbReference>
<dbReference type="GO" id="GO:0006508">
    <property type="term" value="P:proteolysis"/>
    <property type="evidence" value="ECO:0007669"/>
    <property type="project" value="UniProtKB-KW"/>
</dbReference>
<feature type="binding site" evidence="3">
    <location>
        <position position="162"/>
    </location>
    <ligand>
        <name>substrate</name>
    </ligand>
</feature>
<dbReference type="STRING" id="1678841.TBC1_112003"/>
<proteinExistence type="inferred from homology"/>